<protein>
    <recommendedName>
        <fullName evidence="4">PiggyBac transposable element-derived protein domain-containing protein</fullName>
    </recommendedName>
</protein>
<feature type="signal peptide" evidence="1">
    <location>
        <begin position="1"/>
        <end position="27"/>
    </location>
</feature>
<comment type="caution">
    <text evidence="2">The sequence shown here is derived from an EMBL/GenBank/DDBJ whole genome shotgun (WGS) entry which is preliminary data.</text>
</comment>
<evidence type="ECO:0000313" key="3">
    <source>
        <dbReference type="Proteomes" id="UP000055024"/>
    </source>
</evidence>
<feature type="chain" id="PRO_5006878106" description="PiggyBac transposable element-derived protein domain-containing protein" evidence="1">
    <location>
        <begin position="28"/>
        <end position="39"/>
    </location>
</feature>
<evidence type="ECO:0000256" key="1">
    <source>
        <dbReference type="SAM" id="SignalP"/>
    </source>
</evidence>
<dbReference type="EMBL" id="JYDP01006175">
    <property type="protein sequence ID" value="KRY87120.1"/>
    <property type="molecule type" value="Genomic_DNA"/>
</dbReference>
<name>A0A0V1FM60_9BILA</name>
<dbReference type="AlphaFoldDB" id="A0A0V1FM60"/>
<dbReference type="Proteomes" id="UP000055024">
    <property type="component" value="Unassembled WGS sequence"/>
</dbReference>
<sequence length="39" mass="4549">MGLARTTFYFLFFTLANMCELIKKVAASRTHRKLNVIDQ</sequence>
<keyword evidence="3" id="KW-1185">Reference proteome</keyword>
<gene>
    <name evidence="2" type="ORF">T11_17493</name>
</gene>
<proteinExistence type="predicted"/>
<evidence type="ECO:0000313" key="2">
    <source>
        <dbReference type="EMBL" id="KRY87120.1"/>
    </source>
</evidence>
<accession>A0A0V1FM60</accession>
<evidence type="ECO:0008006" key="4">
    <source>
        <dbReference type="Google" id="ProtNLM"/>
    </source>
</evidence>
<organism evidence="2 3">
    <name type="scientific">Trichinella zimbabwensis</name>
    <dbReference type="NCBI Taxonomy" id="268475"/>
    <lineage>
        <taxon>Eukaryota</taxon>
        <taxon>Metazoa</taxon>
        <taxon>Ecdysozoa</taxon>
        <taxon>Nematoda</taxon>
        <taxon>Enoplea</taxon>
        <taxon>Dorylaimia</taxon>
        <taxon>Trichinellida</taxon>
        <taxon>Trichinellidae</taxon>
        <taxon>Trichinella</taxon>
    </lineage>
</organism>
<keyword evidence="1" id="KW-0732">Signal</keyword>
<reference evidence="2 3" key="1">
    <citation type="submission" date="2015-01" db="EMBL/GenBank/DDBJ databases">
        <title>Evolution of Trichinella species and genotypes.</title>
        <authorList>
            <person name="Korhonen P.K."/>
            <person name="Edoardo P."/>
            <person name="Giuseppe L.R."/>
            <person name="Gasser R.B."/>
        </authorList>
    </citation>
    <scope>NUCLEOTIDE SEQUENCE [LARGE SCALE GENOMIC DNA]</scope>
    <source>
        <strain evidence="2">ISS1029</strain>
    </source>
</reference>